<dbReference type="OrthoDB" id="3551822at2759"/>
<gene>
    <name evidence="1" type="ORF">EJ05DRAFT_515630</name>
</gene>
<sequence length="102" mass="11889">MGQKLVNKKFRKAKDNFLRKGVLFKKSYGADIFIVIRRGQKIYICDSEDGVSWLTDLKMLDQNYPIPIRVTPKLFETCPRSKKLKLVQRRDRVADDVIVTEG</sequence>
<dbReference type="GeneID" id="54489674"/>
<name>A0A6A6VPB5_9PEZI</name>
<keyword evidence="2" id="KW-1185">Reference proteome</keyword>
<accession>A0A6A6VPB5</accession>
<evidence type="ECO:0000313" key="2">
    <source>
        <dbReference type="Proteomes" id="UP000799437"/>
    </source>
</evidence>
<reference evidence="1" key="1">
    <citation type="journal article" date="2020" name="Stud. Mycol.">
        <title>101 Dothideomycetes genomes: a test case for predicting lifestyles and emergence of pathogens.</title>
        <authorList>
            <person name="Haridas S."/>
            <person name="Albert R."/>
            <person name="Binder M."/>
            <person name="Bloem J."/>
            <person name="Labutti K."/>
            <person name="Salamov A."/>
            <person name="Andreopoulos B."/>
            <person name="Baker S."/>
            <person name="Barry K."/>
            <person name="Bills G."/>
            <person name="Bluhm B."/>
            <person name="Cannon C."/>
            <person name="Castanera R."/>
            <person name="Culley D."/>
            <person name="Daum C."/>
            <person name="Ezra D."/>
            <person name="Gonzalez J."/>
            <person name="Henrissat B."/>
            <person name="Kuo A."/>
            <person name="Liang C."/>
            <person name="Lipzen A."/>
            <person name="Lutzoni F."/>
            <person name="Magnuson J."/>
            <person name="Mondo S."/>
            <person name="Nolan M."/>
            <person name="Ohm R."/>
            <person name="Pangilinan J."/>
            <person name="Park H.-J."/>
            <person name="Ramirez L."/>
            <person name="Alfaro M."/>
            <person name="Sun H."/>
            <person name="Tritt A."/>
            <person name="Yoshinaga Y."/>
            <person name="Zwiers L.-H."/>
            <person name="Turgeon B."/>
            <person name="Goodwin S."/>
            <person name="Spatafora J."/>
            <person name="Crous P."/>
            <person name="Grigoriev I."/>
        </authorList>
    </citation>
    <scope>NUCLEOTIDE SEQUENCE</scope>
    <source>
        <strain evidence="1">CBS 121739</strain>
    </source>
</reference>
<dbReference type="EMBL" id="ML996619">
    <property type="protein sequence ID" value="KAF2752468.1"/>
    <property type="molecule type" value="Genomic_DNA"/>
</dbReference>
<organism evidence="1 2">
    <name type="scientific">Pseudovirgaria hyperparasitica</name>
    <dbReference type="NCBI Taxonomy" id="470096"/>
    <lineage>
        <taxon>Eukaryota</taxon>
        <taxon>Fungi</taxon>
        <taxon>Dikarya</taxon>
        <taxon>Ascomycota</taxon>
        <taxon>Pezizomycotina</taxon>
        <taxon>Dothideomycetes</taxon>
        <taxon>Dothideomycetes incertae sedis</taxon>
        <taxon>Acrospermales</taxon>
        <taxon>Acrospermaceae</taxon>
        <taxon>Pseudovirgaria</taxon>
    </lineage>
</organism>
<evidence type="ECO:0008006" key="3">
    <source>
        <dbReference type="Google" id="ProtNLM"/>
    </source>
</evidence>
<proteinExistence type="predicted"/>
<protein>
    <recommendedName>
        <fullName evidence="3">MADS-box domain-containing protein</fullName>
    </recommendedName>
</protein>
<evidence type="ECO:0000313" key="1">
    <source>
        <dbReference type="EMBL" id="KAF2752468.1"/>
    </source>
</evidence>
<dbReference type="AlphaFoldDB" id="A0A6A6VPB5"/>
<dbReference type="Proteomes" id="UP000799437">
    <property type="component" value="Unassembled WGS sequence"/>
</dbReference>
<dbReference type="RefSeq" id="XP_033594926.1">
    <property type="nucleotide sequence ID" value="XM_033748620.1"/>
</dbReference>